<dbReference type="Pfam" id="PF13704">
    <property type="entry name" value="Glyco_tranf_2_4"/>
    <property type="match status" value="1"/>
</dbReference>
<accession>A0A963YNU2</accession>
<dbReference type="PANTHER" id="PTHR43630:SF2">
    <property type="entry name" value="GLYCOSYLTRANSFERASE"/>
    <property type="match status" value="1"/>
</dbReference>
<dbReference type="RefSeq" id="WP_227319324.1">
    <property type="nucleotide sequence ID" value="NZ_JAESVB010000001.1"/>
</dbReference>
<evidence type="ECO:0000313" key="2">
    <source>
        <dbReference type="Proteomes" id="UP000708298"/>
    </source>
</evidence>
<dbReference type="SUPFAM" id="SSF53448">
    <property type="entry name" value="Nucleotide-diphospho-sugar transferases"/>
    <property type="match status" value="1"/>
</dbReference>
<dbReference type="InterPro" id="IPR029044">
    <property type="entry name" value="Nucleotide-diphossugar_trans"/>
</dbReference>
<proteinExistence type="predicted"/>
<dbReference type="Gene3D" id="3.90.550.10">
    <property type="entry name" value="Spore Coat Polysaccharide Biosynthesis Protein SpsA, Chain A"/>
    <property type="match status" value="1"/>
</dbReference>
<evidence type="ECO:0000313" key="1">
    <source>
        <dbReference type="EMBL" id="MCB8873635.1"/>
    </source>
</evidence>
<organism evidence="1 2">
    <name type="scientific">Acidisoma silvae</name>
    <dbReference type="NCBI Taxonomy" id="2802396"/>
    <lineage>
        <taxon>Bacteria</taxon>
        <taxon>Pseudomonadati</taxon>
        <taxon>Pseudomonadota</taxon>
        <taxon>Alphaproteobacteria</taxon>
        <taxon>Acetobacterales</taxon>
        <taxon>Acidocellaceae</taxon>
        <taxon>Acidisoma</taxon>
    </lineage>
</organism>
<dbReference type="PANTHER" id="PTHR43630">
    <property type="entry name" value="POLY-BETA-1,6-N-ACETYL-D-GLUCOSAMINE SYNTHASE"/>
    <property type="match status" value="1"/>
</dbReference>
<dbReference type="Proteomes" id="UP000708298">
    <property type="component" value="Unassembled WGS sequence"/>
</dbReference>
<gene>
    <name evidence="1" type="ORF">ASILVAE211_00465</name>
</gene>
<protein>
    <submittedName>
        <fullName evidence="1">Glycosyltransferase family 2 protein</fullName>
    </submittedName>
</protein>
<sequence>MQLEAAYRWRLTVFESGRRKVIIVGVVRTLNEDDIIESVLRHHLKLCDRIIVLDDGSNDDTAVIVRSMIEEGLPLDLIEIRCVVFDEGNRNTFLFNRARDHHAADWVIFFDADEFLDMRNAGLSLRAFLQSVPGEVDGVQVRLVNYMDAMTDNEHELVVPARMVWRHTVPHDVHKIMMRAGTGITIRPGNHSADRETGSLTIIQNQDILFAHYPRRSGWHDIYKWVIGRLKITAAGAKETSRGTRTHYIAPFGILLERPEQIIQNEGFFRQTPNERIMSQNPIDYLGGALRYTRVTNYKMKCVSMILKYSYELATEFGKLVDTDQAARKRIDDSLKIEP</sequence>
<dbReference type="AlphaFoldDB" id="A0A963YNU2"/>
<reference evidence="1" key="1">
    <citation type="journal article" date="2021" name="Microorganisms">
        <title>Acidisoma silvae sp. nov. and Acidisomacellulosilytica sp. nov., Two Acidophilic Bacteria Isolated from Decaying Wood, Hydrolyzing Cellulose and Producing Poly-3-hydroxybutyrate.</title>
        <authorList>
            <person name="Mieszkin S."/>
            <person name="Pouder E."/>
            <person name="Uroz S."/>
            <person name="Simon-Colin C."/>
            <person name="Alain K."/>
        </authorList>
    </citation>
    <scope>NUCLEOTIDE SEQUENCE</scope>
    <source>
        <strain evidence="1">HW T2.11</strain>
    </source>
</reference>
<dbReference type="EMBL" id="JAESVB010000001">
    <property type="protein sequence ID" value="MCB8873635.1"/>
    <property type="molecule type" value="Genomic_DNA"/>
</dbReference>
<keyword evidence="2" id="KW-1185">Reference proteome</keyword>
<reference evidence="1" key="2">
    <citation type="submission" date="2021-01" db="EMBL/GenBank/DDBJ databases">
        <authorList>
            <person name="Mieszkin S."/>
            <person name="Pouder E."/>
            <person name="Alain K."/>
        </authorList>
    </citation>
    <scope>NUCLEOTIDE SEQUENCE</scope>
    <source>
        <strain evidence="1">HW T2.11</strain>
    </source>
</reference>
<name>A0A963YNU2_9PROT</name>
<comment type="caution">
    <text evidence="1">The sequence shown here is derived from an EMBL/GenBank/DDBJ whole genome shotgun (WGS) entry which is preliminary data.</text>
</comment>